<dbReference type="AlphaFoldDB" id="A0A067Z3B2"/>
<proteinExistence type="predicted"/>
<dbReference type="GeneID" id="56905877"/>
<keyword evidence="1" id="KW-0472">Membrane</keyword>
<dbReference type="KEGG" id="goy:GLS_c16580"/>
<reference evidence="2 3" key="1">
    <citation type="journal article" date="2015" name="Appl. Microbiol. Biotechnol.">
        <title>The consequence of an additional NADH dehydrogenase paralog on the growth of Gluconobacter oxydans DSM3504.</title>
        <authorList>
            <person name="Kostner D."/>
            <person name="Luchterhand B."/>
            <person name="Junker A."/>
            <person name="Volland S."/>
            <person name="Daniel R."/>
            <person name="Buchs J."/>
            <person name="Liebl W."/>
            <person name="Ehrenreich A."/>
        </authorList>
    </citation>
    <scope>NUCLEOTIDE SEQUENCE [LARGE SCALE GENOMIC DNA]</scope>
    <source>
        <strain evidence="2">DSM 3504</strain>
    </source>
</reference>
<dbReference type="EMBL" id="CP004373">
    <property type="protein sequence ID" value="AHK71536.1"/>
    <property type="molecule type" value="Genomic_DNA"/>
</dbReference>
<accession>A0A067Z3B2</accession>
<dbReference type="Proteomes" id="UP000031656">
    <property type="component" value="Chromosome"/>
</dbReference>
<keyword evidence="2" id="KW-0282">Flagellum</keyword>
<sequence>MTLHECVNAIAALIFIIVLIFCARPLLRFLEQKKGSARDGQAGLSLVGQMALDRTRRLSVVRYGAREVLVLTGGNQDILMDWTERETFASALDASAAEDVA</sequence>
<protein>
    <submittedName>
        <fullName evidence="2">Flagellar biosynthesis protein FliO-like protein</fullName>
    </submittedName>
</protein>
<dbReference type="RefSeq" id="WP_041111877.1">
    <property type="nucleotide sequence ID" value="NZ_CP004373.1"/>
</dbReference>
<keyword evidence="1" id="KW-1133">Transmembrane helix</keyword>
<evidence type="ECO:0000313" key="2">
    <source>
        <dbReference type="EMBL" id="AHK71536.1"/>
    </source>
</evidence>
<evidence type="ECO:0000313" key="3">
    <source>
        <dbReference type="Proteomes" id="UP000031656"/>
    </source>
</evidence>
<dbReference type="HOGENOM" id="CLU_2342788_0_0_5"/>
<organism evidence="2 3">
    <name type="scientific">Gluconobacter oxydans DSM 3504</name>
    <dbReference type="NCBI Taxonomy" id="1288313"/>
    <lineage>
        <taxon>Bacteria</taxon>
        <taxon>Pseudomonadati</taxon>
        <taxon>Pseudomonadota</taxon>
        <taxon>Alphaproteobacteria</taxon>
        <taxon>Acetobacterales</taxon>
        <taxon>Acetobacteraceae</taxon>
        <taxon>Gluconobacter</taxon>
    </lineage>
</organism>
<keyword evidence="2" id="KW-0966">Cell projection</keyword>
<keyword evidence="1" id="KW-0812">Transmembrane</keyword>
<name>A0A067Z3B2_GLUOY</name>
<evidence type="ECO:0000256" key="1">
    <source>
        <dbReference type="SAM" id="Phobius"/>
    </source>
</evidence>
<gene>
    <name evidence="2" type="ORF">GLS_c16580</name>
</gene>
<keyword evidence="2" id="KW-0969">Cilium</keyword>
<feature type="transmembrane region" description="Helical" evidence="1">
    <location>
        <begin position="6"/>
        <end position="27"/>
    </location>
</feature>